<keyword evidence="5" id="KW-1185">Reference proteome</keyword>
<dbReference type="InterPro" id="IPR001878">
    <property type="entry name" value="Znf_CCHC"/>
</dbReference>
<sequence length="528" mass="59646">MPNNNNNRGSQGGQDQGRQEPHNWQPGDQRTTTKKGQPYTGPCRPGQCSNSAHSFKICPAKSAKKCTVQNCPTYWQHDTKDCPNRQNGNSTQQQVKCDNCGKDGHKSENCRSKKTDDIFVNTSSTAAPYCKLCNEIDHRTENCESELSFSRHQISKIRCIRCKEKGHSHDVCLNPAGKTCRKCFAPGHDRNDCPLKSNKALKTPTEDMKGEFEERFYAKTKDRSKFHIGPHYVRNVTQQARWELEQEIDEYDKNERKGRTLAEQAIHDQEVAKKWRLLEIAERDIFQQSSNLRAELSSVNAVPLSTGQVARGVALANGLVATGRAYRLSQSSQSKSLPNTTMSGRKHSIGWHKRAEARQELEDMKEGEKLIFAKIASSRSRYRAELYNNVITMNEYAIMNTGVVTNLRMGEIKKAMLQGARIWRDPQAMAALFARKIPRCLTCGSHGAIADQHFETIKPESSATELYAIEDDKHPAWGIFIVFFCAGRCSKNDNGLPNYIFTDIDFDSYPGIDWANDPEYKPHGDMLG</sequence>
<dbReference type="InterPro" id="IPR036875">
    <property type="entry name" value="Znf_CCHC_sf"/>
</dbReference>
<evidence type="ECO:0000259" key="3">
    <source>
        <dbReference type="PROSITE" id="PS50158"/>
    </source>
</evidence>
<dbReference type="GO" id="GO:0003676">
    <property type="term" value="F:nucleic acid binding"/>
    <property type="evidence" value="ECO:0007669"/>
    <property type="project" value="InterPro"/>
</dbReference>
<evidence type="ECO:0000256" key="2">
    <source>
        <dbReference type="SAM" id="MobiDB-lite"/>
    </source>
</evidence>
<keyword evidence="1" id="KW-0863">Zinc-finger</keyword>
<dbReference type="GO" id="GO:0008270">
    <property type="term" value="F:zinc ion binding"/>
    <property type="evidence" value="ECO:0007669"/>
    <property type="project" value="UniProtKB-KW"/>
</dbReference>
<gene>
    <name evidence="4" type="ORF">Slin15195_G071750</name>
</gene>
<dbReference type="PROSITE" id="PS50158">
    <property type="entry name" value="ZF_CCHC"/>
    <property type="match status" value="1"/>
</dbReference>
<feature type="domain" description="CCHC-type" evidence="3">
    <location>
        <begin position="96"/>
        <end position="112"/>
    </location>
</feature>
<dbReference type="EMBL" id="CP099422">
    <property type="protein sequence ID" value="USW53856.1"/>
    <property type="molecule type" value="Genomic_DNA"/>
</dbReference>
<keyword evidence="1" id="KW-0862">Zinc</keyword>
<organism evidence="4 5">
    <name type="scientific">Septoria linicola</name>
    <dbReference type="NCBI Taxonomy" id="215465"/>
    <lineage>
        <taxon>Eukaryota</taxon>
        <taxon>Fungi</taxon>
        <taxon>Dikarya</taxon>
        <taxon>Ascomycota</taxon>
        <taxon>Pezizomycotina</taxon>
        <taxon>Dothideomycetes</taxon>
        <taxon>Dothideomycetidae</taxon>
        <taxon>Mycosphaerellales</taxon>
        <taxon>Mycosphaerellaceae</taxon>
        <taxon>Septoria</taxon>
    </lineage>
</organism>
<dbReference type="Proteomes" id="UP001056384">
    <property type="component" value="Chromosome 5"/>
</dbReference>
<feature type="region of interest" description="Disordered" evidence="2">
    <location>
        <begin position="331"/>
        <end position="352"/>
    </location>
</feature>
<feature type="region of interest" description="Disordered" evidence="2">
    <location>
        <begin position="1"/>
        <end position="39"/>
    </location>
</feature>
<evidence type="ECO:0000313" key="4">
    <source>
        <dbReference type="EMBL" id="USW53856.1"/>
    </source>
</evidence>
<proteinExistence type="predicted"/>
<dbReference type="SMART" id="SM00343">
    <property type="entry name" value="ZnF_C2HC"/>
    <property type="match status" value="4"/>
</dbReference>
<evidence type="ECO:0000313" key="5">
    <source>
        <dbReference type="Proteomes" id="UP001056384"/>
    </source>
</evidence>
<name>A0A9Q9AY00_9PEZI</name>
<dbReference type="AlphaFoldDB" id="A0A9Q9AY00"/>
<accession>A0A9Q9AY00</accession>
<dbReference type="SUPFAM" id="SSF57756">
    <property type="entry name" value="Retrovirus zinc finger-like domains"/>
    <property type="match status" value="2"/>
</dbReference>
<dbReference type="OrthoDB" id="3635077at2759"/>
<feature type="compositionally biased region" description="Polar residues" evidence="2">
    <location>
        <begin position="331"/>
        <end position="343"/>
    </location>
</feature>
<evidence type="ECO:0000256" key="1">
    <source>
        <dbReference type="PROSITE-ProRule" id="PRU00047"/>
    </source>
</evidence>
<reference evidence="4" key="1">
    <citation type="submission" date="2022-06" db="EMBL/GenBank/DDBJ databases">
        <title>Complete genome sequences of two strains of the flax pathogen Septoria linicola.</title>
        <authorList>
            <person name="Lapalu N."/>
            <person name="Simon A."/>
            <person name="Demenou B."/>
            <person name="Paumier D."/>
            <person name="Guillot M.-P."/>
            <person name="Gout L."/>
            <person name="Valade R."/>
        </authorList>
    </citation>
    <scope>NUCLEOTIDE SEQUENCE</scope>
    <source>
        <strain evidence="4">SE15195</strain>
    </source>
</reference>
<dbReference type="Gene3D" id="4.10.60.10">
    <property type="entry name" value="Zinc finger, CCHC-type"/>
    <property type="match status" value="2"/>
</dbReference>
<protein>
    <submittedName>
        <fullName evidence="4">Zinc finger, CCHC-type</fullName>
    </submittedName>
</protein>
<keyword evidence="1" id="KW-0479">Metal-binding</keyword>